<dbReference type="GO" id="GO:0000455">
    <property type="term" value="P:enzyme-directed rRNA pseudouridine synthesis"/>
    <property type="evidence" value="ECO:0007669"/>
    <property type="project" value="TreeGrafter"/>
</dbReference>
<feature type="region of interest" description="Disordered" evidence="2">
    <location>
        <begin position="1012"/>
        <end position="1032"/>
    </location>
</feature>
<protein>
    <submittedName>
        <fullName evidence="5">Pseudouridine synthase</fullName>
    </submittedName>
</protein>
<dbReference type="InterPro" id="IPR006145">
    <property type="entry name" value="PsdUridine_synth_RsuA/RluA"/>
</dbReference>
<sequence>MASLASSRDSSSSTQLRTEAPYWFAYKNSVKRRWEGRQLLEIFVTEFRDRTREYYTWAIHTGLCTINGHAVQPDYVVQHNDYMVNTVHRHEPPVTADPIRIIYEDKEEGRLVIVKPGSIPIHPAGRYMRHTLIEMLSSTLNVPTIYTANRLDRLTSGIMILSTKKEAAQKLSSDFHMGLVRKAYVARVKGKFPEEQVVCKEPLLAVDRQTGVNVVHPLGKDCETIFQRLSYDAVSDTSVLLCRPITGRTHQIRVHVQWLGYPIPNDPIYAHRIWQELPPQSFASVRVDTDRNNRAPGEEGYEAHGCREIERVVAVLKHEKDSKEDWARWRDEVRFGKLVREHGWHLPTVFGPNGESAASQAGFDAKEAEEDEGEACETCMCPVQPDPSPEELYIYLHAIKYETDAWAFEDELPWWARPDWRSAREAGATALPEACGSSSSAIAPPVVYVANVAQRREAGGKLRVATGDANLPTLVQPRTAAHAAPGARQTSACKLLDVPEVDSHLPSLDVDDDADSTPAVLCEVFAGLEDVAQRDIEAQLRLFGVSTRTRAALHCAHVLVPAGRGAATAIRAFAAGRLPGVRAAYLVMQEAPMDAELLLRLATEKLELGNSKRAARLKALAEKKAQRAAKHAGKVVEEPSEPATPQHEEPDQLTAGEEELLAGIARHWHASLAARHAVFAAWRRVAAAMHVELTARTFRGSVERSAYLLPTLTTQMLERELGELAGQWLIKSPPIDEPMDAWRVDLKHCILDVTLKFIPSLGTPAGADASTGSHKSANNAPGSLFYLLALPAPAAGTVPSRPAIPTSLSAGGTSLARYRAYTLAAALPLPKLAGDERPRRLRILEPCVGRGSLAIELAAALQRRCSKDGALEADVYACDIDAAELARASQMLQLCHSPTSACEAVRLQLSAAPLNSTDVCAVQAFLGSSEPLDAILSDLPWGHRVGNSSNVARLYPRLVQSFCALLRPGGYALLMTAEQRTFVRILREAEGQARKTNQPYYLSIEALHLLDDDDDDDDEAEEDRLASPHAHEHAHAMCRQGAKEAERWQGLRPVEVGFGVYLFLLRKTAM</sequence>
<dbReference type="Gene3D" id="3.30.2350.10">
    <property type="entry name" value="Pseudouridine synthase"/>
    <property type="match status" value="1"/>
</dbReference>
<dbReference type="InterPro" id="IPR020103">
    <property type="entry name" value="PsdUridine_synth_cat_dom_sf"/>
</dbReference>
<dbReference type="CDD" id="cd02557">
    <property type="entry name" value="PseudoU_synth_ScRIB2"/>
    <property type="match status" value="1"/>
</dbReference>
<gene>
    <name evidence="5" type="ORF">FA09DRAFT_39185</name>
</gene>
<dbReference type="STRING" id="58919.A0A316Z9D9"/>
<accession>A0A316Z9D9</accession>
<keyword evidence="6" id="KW-1185">Reference proteome</keyword>
<name>A0A316Z9D9_9BASI</name>
<dbReference type="PANTHER" id="PTHR21600">
    <property type="entry name" value="MITOCHONDRIAL RNA PSEUDOURIDINE SYNTHASE"/>
    <property type="match status" value="1"/>
</dbReference>
<dbReference type="Gene3D" id="3.40.50.150">
    <property type="entry name" value="Vaccinia Virus protein VP39"/>
    <property type="match status" value="1"/>
</dbReference>
<dbReference type="PROSITE" id="PS01129">
    <property type="entry name" value="PSI_RLU"/>
    <property type="match status" value="1"/>
</dbReference>
<evidence type="ECO:0000313" key="5">
    <source>
        <dbReference type="EMBL" id="PWN97562.1"/>
    </source>
</evidence>
<dbReference type="InterPro" id="IPR050188">
    <property type="entry name" value="RluA_PseudoU_synthase"/>
</dbReference>
<dbReference type="GO" id="GO:0043527">
    <property type="term" value="C:tRNA methyltransferase complex"/>
    <property type="evidence" value="ECO:0007669"/>
    <property type="project" value="UniProtKB-ARBA"/>
</dbReference>
<feature type="domain" description="Pseudouridine synthase RsuA/RluA-like" evidence="3">
    <location>
        <begin position="111"/>
        <end position="257"/>
    </location>
</feature>
<dbReference type="NCBIfam" id="TIGR00005">
    <property type="entry name" value="rluA_subfam"/>
    <property type="match status" value="1"/>
</dbReference>
<dbReference type="PANTHER" id="PTHR21600:SF40">
    <property type="entry name" value="PSEUDOURIDYLATE SYNTHASE RPUSD2"/>
    <property type="match status" value="1"/>
</dbReference>
<dbReference type="RefSeq" id="XP_025597841.1">
    <property type="nucleotide sequence ID" value="XM_025745630.1"/>
</dbReference>
<dbReference type="InterPro" id="IPR029063">
    <property type="entry name" value="SAM-dependent_MTases_sf"/>
</dbReference>
<dbReference type="EMBL" id="KZ819294">
    <property type="protein sequence ID" value="PWN97562.1"/>
    <property type="molecule type" value="Genomic_DNA"/>
</dbReference>
<evidence type="ECO:0000259" key="3">
    <source>
        <dbReference type="Pfam" id="PF00849"/>
    </source>
</evidence>
<organism evidence="5 6">
    <name type="scientific">Tilletiopsis washingtonensis</name>
    <dbReference type="NCBI Taxonomy" id="58919"/>
    <lineage>
        <taxon>Eukaryota</taxon>
        <taxon>Fungi</taxon>
        <taxon>Dikarya</taxon>
        <taxon>Basidiomycota</taxon>
        <taxon>Ustilaginomycotina</taxon>
        <taxon>Exobasidiomycetes</taxon>
        <taxon>Entylomatales</taxon>
        <taxon>Entylomatales incertae sedis</taxon>
        <taxon>Tilletiopsis</taxon>
    </lineage>
</organism>
<dbReference type="GO" id="GO:0009982">
    <property type="term" value="F:pseudouridine synthase activity"/>
    <property type="evidence" value="ECO:0007669"/>
    <property type="project" value="InterPro"/>
</dbReference>
<feature type="compositionally biased region" description="Basic and acidic residues" evidence="2">
    <location>
        <begin position="1023"/>
        <end position="1032"/>
    </location>
</feature>
<dbReference type="Pfam" id="PF00849">
    <property type="entry name" value="PseudoU_synth_2"/>
    <property type="match status" value="1"/>
</dbReference>
<dbReference type="SUPFAM" id="SSF53335">
    <property type="entry name" value="S-adenosyl-L-methionine-dependent methyltransferases"/>
    <property type="match status" value="1"/>
</dbReference>
<feature type="region of interest" description="Disordered" evidence="2">
    <location>
        <begin position="629"/>
        <end position="652"/>
    </location>
</feature>
<dbReference type="GO" id="GO:0003723">
    <property type="term" value="F:RNA binding"/>
    <property type="evidence" value="ECO:0007669"/>
    <property type="project" value="InterPro"/>
</dbReference>
<evidence type="ECO:0000313" key="6">
    <source>
        <dbReference type="Proteomes" id="UP000245946"/>
    </source>
</evidence>
<dbReference type="GeneID" id="37273174"/>
<evidence type="ECO:0000259" key="4">
    <source>
        <dbReference type="Pfam" id="PF01170"/>
    </source>
</evidence>
<dbReference type="OrthoDB" id="424794at2759"/>
<dbReference type="CDD" id="cd02440">
    <property type="entry name" value="AdoMet_MTases"/>
    <property type="match status" value="1"/>
</dbReference>
<dbReference type="InterPro" id="IPR006225">
    <property type="entry name" value="PsdUridine_synth_RluC/D"/>
</dbReference>
<evidence type="ECO:0000256" key="1">
    <source>
        <dbReference type="PIRSR" id="PIRSR606225-1"/>
    </source>
</evidence>
<feature type="domain" description="Ribosomal RNA large subunit methyltransferase K/L-like methyltransferase" evidence="4">
    <location>
        <begin position="840"/>
        <end position="997"/>
    </location>
</feature>
<dbReference type="AlphaFoldDB" id="A0A316Z9D9"/>
<dbReference type="InterPro" id="IPR006224">
    <property type="entry name" value="PsdUridine_synth_RluA-like_CS"/>
</dbReference>
<evidence type="ECO:0000256" key="2">
    <source>
        <dbReference type="SAM" id="MobiDB-lite"/>
    </source>
</evidence>
<dbReference type="Pfam" id="PF01170">
    <property type="entry name" value="UPF0020"/>
    <property type="match status" value="1"/>
</dbReference>
<dbReference type="Proteomes" id="UP000245946">
    <property type="component" value="Unassembled WGS sequence"/>
</dbReference>
<feature type="active site" evidence="1">
    <location>
        <position position="152"/>
    </location>
</feature>
<reference evidence="5 6" key="1">
    <citation type="journal article" date="2018" name="Mol. Biol. Evol.">
        <title>Broad Genomic Sampling Reveals a Smut Pathogenic Ancestry of the Fungal Clade Ustilaginomycotina.</title>
        <authorList>
            <person name="Kijpornyongpan T."/>
            <person name="Mondo S.J."/>
            <person name="Barry K."/>
            <person name="Sandor L."/>
            <person name="Lee J."/>
            <person name="Lipzen A."/>
            <person name="Pangilinan J."/>
            <person name="LaButti K."/>
            <person name="Hainaut M."/>
            <person name="Henrissat B."/>
            <person name="Grigoriev I.V."/>
            <person name="Spatafora J.W."/>
            <person name="Aime M.C."/>
        </authorList>
    </citation>
    <scope>NUCLEOTIDE SEQUENCE [LARGE SCALE GENOMIC DNA]</scope>
    <source>
        <strain evidence="5 6">MCA 4186</strain>
    </source>
</reference>
<feature type="compositionally biased region" description="Acidic residues" evidence="2">
    <location>
        <begin position="1012"/>
        <end position="1022"/>
    </location>
</feature>
<proteinExistence type="predicted"/>
<dbReference type="SUPFAM" id="SSF55120">
    <property type="entry name" value="Pseudouridine synthase"/>
    <property type="match status" value="1"/>
</dbReference>
<dbReference type="InterPro" id="IPR000241">
    <property type="entry name" value="RlmKL-like_Mtase"/>
</dbReference>